<gene>
    <name evidence="2" type="ORF">CC84DRAFT_1218371</name>
</gene>
<name>A0A177CE18_9PLEO</name>
<dbReference type="Proteomes" id="UP000077069">
    <property type="component" value="Unassembled WGS sequence"/>
</dbReference>
<evidence type="ECO:0000313" key="2">
    <source>
        <dbReference type="EMBL" id="OAG04970.1"/>
    </source>
</evidence>
<dbReference type="InParanoid" id="A0A177CE18"/>
<accession>A0A177CE18</accession>
<dbReference type="GeneID" id="28766475"/>
<evidence type="ECO:0000313" key="3">
    <source>
        <dbReference type="Proteomes" id="UP000077069"/>
    </source>
</evidence>
<dbReference type="AlphaFoldDB" id="A0A177CE18"/>
<dbReference type="OrthoDB" id="3798036at2759"/>
<feature type="compositionally biased region" description="Low complexity" evidence="1">
    <location>
        <begin position="9"/>
        <end position="26"/>
    </location>
</feature>
<reference evidence="2 3" key="1">
    <citation type="submission" date="2016-05" db="EMBL/GenBank/DDBJ databases">
        <title>Comparative analysis of secretome profiles of manganese(II)-oxidizing ascomycete fungi.</title>
        <authorList>
            <consortium name="DOE Joint Genome Institute"/>
            <person name="Zeiner C.A."/>
            <person name="Purvine S.O."/>
            <person name="Zink E.M."/>
            <person name="Wu S."/>
            <person name="Pasa-Tolic L."/>
            <person name="Chaput D.L."/>
            <person name="Haridas S."/>
            <person name="Grigoriev I.V."/>
            <person name="Santelli C.M."/>
            <person name="Hansel C.M."/>
        </authorList>
    </citation>
    <scope>NUCLEOTIDE SEQUENCE [LARGE SCALE GENOMIC DNA]</scope>
    <source>
        <strain evidence="2 3">AP3s5-JAC2a</strain>
    </source>
</reference>
<feature type="region of interest" description="Disordered" evidence="1">
    <location>
        <begin position="1"/>
        <end position="32"/>
    </location>
</feature>
<keyword evidence="3" id="KW-1185">Reference proteome</keyword>
<proteinExistence type="predicted"/>
<organism evidence="2 3">
    <name type="scientific">Paraphaeosphaeria sporulosa</name>
    <dbReference type="NCBI Taxonomy" id="1460663"/>
    <lineage>
        <taxon>Eukaryota</taxon>
        <taxon>Fungi</taxon>
        <taxon>Dikarya</taxon>
        <taxon>Ascomycota</taxon>
        <taxon>Pezizomycotina</taxon>
        <taxon>Dothideomycetes</taxon>
        <taxon>Pleosporomycetidae</taxon>
        <taxon>Pleosporales</taxon>
        <taxon>Massarineae</taxon>
        <taxon>Didymosphaeriaceae</taxon>
        <taxon>Paraphaeosphaeria</taxon>
    </lineage>
</organism>
<dbReference type="RefSeq" id="XP_018035335.1">
    <property type="nucleotide sequence ID" value="XM_018182989.1"/>
</dbReference>
<protein>
    <submittedName>
        <fullName evidence="2">Uncharacterized protein</fullName>
    </submittedName>
</protein>
<dbReference type="EMBL" id="KV441553">
    <property type="protein sequence ID" value="OAG04970.1"/>
    <property type="molecule type" value="Genomic_DNA"/>
</dbReference>
<evidence type="ECO:0000256" key="1">
    <source>
        <dbReference type="SAM" id="MobiDB-lite"/>
    </source>
</evidence>
<sequence length="107" mass="11958">MSTSFERPSAASSRQNSTSSNSSTLSKTWKKIKEHHDGMNDAFATYYGGGRRSQEAWNTASPRGSVTYVEGTEHEPLVEKKSLAKKMLGRVKEHHRSVNAAYRAYYG</sequence>